<accession>A0A7S0BSC4</accession>
<sequence>MAAIAGIGFVQPTTRLIGNGLRGCASTSRFLRGSKVAINTRLRMTTELSPLDSGYISTLPKGQQAAITLGISAGIALGTVALIDLVVPVLRQAPYALPASRLLGFVYAFAGVGHFQYLEGFCKVMPERGEWGWWYLPGSAQFHVLWTGVAEIAGGLAVLGGDLPFIPQWVGPWGAAGLFLLTICVTPANLRSITHGESGPVKDMTGQEVTIPAPAHVLRALLQCGLLAILYSMATGYHS</sequence>
<keyword evidence="1" id="KW-1133">Transmembrane helix</keyword>
<dbReference type="AlphaFoldDB" id="A0A7S0BSC4"/>
<dbReference type="EMBL" id="HBEK01022049">
    <property type="protein sequence ID" value="CAD8402108.1"/>
    <property type="molecule type" value="Transcribed_RNA"/>
</dbReference>
<dbReference type="PANTHER" id="PTHR36974">
    <property type="entry name" value="MEMBRANE PROTEIN-RELATED"/>
    <property type="match status" value="1"/>
</dbReference>
<protein>
    <submittedName>
        <fullName evidence="2">Uncharacterized protein</fullName>
    </submittedName>
</protein>
<proteinExistence type="predicted"/>
<evidence type="ECO:0000256" key="1">
    <source>
        <dbReference type="SAM" id="Phobius"/>
    </source>
</evidence>
<feature type="transmembrane region" description="Helical" evidence="1">
    <location>
        <begin position="102"/>
        <end position="120"/>
    </location>
</feature>
<dbReference type="PANTHER" id="PTHR36974:SF1">
    <property type="entry name" value="DOXX FAMILY MEMBRANE PROTEIN"/>
    <property type="match status" value="1"/>
</dbReference>
<name>A0A7S0BSC4_9RHOD</name>
<evidence type="ECO:0000313" key="2">
    <source>
        <dbReference type="EMBL" id="CAD8402108.1"/>
    </source>
</evidence>
<organism evidence="2">
    <name type="scientific">Rhodosorus marinus</name>
    <dbReference type="NCBI Taxonomy" id="101924"/>
    <lineage>
        <taxon>Eukaryota</taxon>
        <taxon>Rhodophyta</taxon>
        <taxon>Stylonematophyceae</taxon>
        <taxon>Stylonematales</taxon>
        <taxon>Stylonemataceae</taxon>
        <taxon>Rhodosorus</taxon>
    </lineage>
</organism>
<feature type="transmembrane region" description="Helical" evidence="1">
    <location>
        <begin position="173"/>
        <end position="193"/>
    </location>
</feature>
<keyword evidence="1" id="KW-0812">Transmembrane</keyword>
<keyword evidence="1" id="KW-0472">Membrane</keyword>
<reference evidence="2" key="1">
    <citation type="submission" date="2021-01" db="EMBL/GenBank/DDBJ databases">
        <authorList>
            <person name="Corre E."/>
            <person name="Pelletier E."/>
            <person name="Niang G."/>
            <person name="Scheremetjew M."/>
            <person name="Finn R."/>
            <person name="Kale V."/>
            <person name="Holt S."/>
            <person name="Cochrane G."/>
            <person name="Meng A."/>
            <person name="Brown T."/>
            <person name="Cohen L."/>
        </authorList>
    </citation>
    <scope>NUCLEOTIDE SEQUENCE</scope>
    <source>
        <strain evidence="2">UTEX LB 2760</strain>
    </source>
</reference>
<feature type="transmembrane region" description="Helical" evidence="1">
    <location>
        <begin position="65"/>
        <end position="90"/>
    </location>
</feature>
<gene>
    <name evidence="2" type="ORF">RMAR0315_LOCUS12112</name>
</gene>